<dbReference type="Gene3D" id="3.40.1410.10">
    <property type="entry name" value="Chorismate lyase-like"/>
    <property type="match status" value="1"/>
</dbReference>
<dbReference type="InterPro" id="IPR028978">
    <property type="entry name" value="Chorismate_lyase_/UTRA_dom_sf"/>
</dbReference>
<dbReference type="SUPFAM" id="SSF64288">
    <property type="entry name" value="Chorismate lyase-like"/>
    <property type="match status" value="1"/>
</dbReference>
<dbReference type="GO" id="GO:0045892">
    <property type="term" value="P:negative regulation of DNA-templated transcription"/>
    <property type="evidence" value="ECO:0007669"/>
    <property type="project" value="TreeGrafter"/>
</dbReference>
<evidence type="ECO:0000313" key="6">
    <source>
        <dbReference type="EMBL" id="SJZ55949.1"/>
    </source>
</evidence>
<dbReference type="PROSITE" id="PS50949">
    <property type="entry name" value="HTH_GNTR"/>
    <property type="match status" value="1"/>
</dbReference>
<dbReference type="InterPro" id="IPR036388">
    <property type="entry name" value="WH-like_DNA-bd_sf"/>
</dbReference>
<dbReference type="AlphaFoldDB" id="A0A1T4LMI9"/>
<keyword evidence="1" id="KW-0678">Repressor</keyword>
<dbReference type="GO" id="GO:0003677">
    <property type="term" value="F:DNA binding"/>
    <property type="evidence" value="ECO:0007669"/>
    <property type="project" value="UniProtKB-KW"/>
</dbReference>
<sequence length="235" mass="27283">MKYLVVYETLKEEIFNEKYAINEQLPNGRELAELFHVSMLTIKKAMDRLVLDGIIVRRRGDGSYVKDWKKMDVAQHNHLSGTFNQFSEGEVKTKVLKFEVERADEKIAAKLSIQAGDFIYAITRLRIIRGIPSIIEYTFMPLDLIPNLQMSHVETSIYNYIQRDLRLMVHSAVVKITGVRPDDFEKKELHLKSNSFLLQVDQVASLDNSRVFEFSIAKHIPEEFEFETVIVSNKK</sequence>
<dbReference type="STRING" id="263852.SAMN02745116_00726"/>
<dbReference type="Pfam" id="PF00392">
    <property type="entry name" value="GntR"/>
    <property type="match status" value="1"/>
</dbReference>
<dbReference type="InterPro" id="IPR050679">
    <property type="entry name" value="Bact_HTH_transcr_reg"/>
</dbReference>
<evidence type="ECO:0000256" key="2">
    <source>
        <dbReference type="ARBA" id="ARBA00023015"/>
    </source>
</evidence>
<name>A0A1T4LMI9_9ENTE</name>
<dbReference type="Gene3D" id="1.10.10.10">
    <property type="entry name" value="Winged helix-like DNA-binding domain superfamily/Winged helix DNA-binding domain"/>
    <property type="match status" value="1"/>
</dbReference>
<feature type="domain" description="HTH gntR-type" evidence="5">
    <location>
        <begin position="1"/>
        <end position="68"/>
    </location>
</feature>
<accession>A0A1T4LMI9</accession>
<dbReference type="Pfam" id="PF07702">
    <property type="entry name" value="UTRA"/>
    <property type="match status" value="1"/>
</dbReference>
<dbReference type="InterPro" id="IPR011663">
    <property type="entry name" value="UTRA"/>
</dbReference>
<gene>
    <name evidence="6" type="ORF">SAMN02745116_00726</name>
</gene>
<dbReference type="GO" id="GO:0003700">
    <property type="term" value="F:DNA-binding transcription factor activity"/>
    <property type="evidence" value="ECO:0007669"/>
    <property type="project" value="InterPro"/>
</dbReference>
<evidence type="ECO:0000313" key="7">
    <source>
        <dbReference type="Proteomes" id="UP000190328"/>
    </source>
</evidence>
<keyword evidence="2" id="KW-0805">Transcription regulation</keyword>
<proteinExistence type="predicted"/>
<organism evidence="6 7">
    <name type="scientific">Pilibacter termitis</name>
    <dbReference type="NCBI Taxonomy" id="263852"/>
    <lineage>
        <taxon>Bacteria</taxon>
        <taxon>Bacillati</taxon>
        <taxon>Bacillota</taxon>
        <taxon>Bacilli</taxon>
        <taxon>Lactobacillales</taxon>
        <taxon>Enterococcaceae</taxon>
        <taxon>Pilibacter</taxon>
    </lineage>
</organism>
<dbReference type="Proteomes" id="UP000190328">
    <property type="component" value="Unassembled WGS sequence"/>
</dbReference>
<dbReference type="CDD" id="cd07377">
    <property type="entry name" value="WHTH_GntR"/>
    <property type="match status" value="1"/>
</dbReference>
<keyword evidence="7" id="KW-1185">Reference proteome</keyword>
<dbReference type="EMBL" id="FUXI01000006">
    <property type="protein sequence ID" value="SJZ55949.1"/>
    <property type="molecule type" value="Genomic_DNA"/>
</dbReference>
<evidence type="ECO:0000259" key="5">
    <source>
        <dbReference type="PROSITE" id="PS50949"/>
    </source>
</evidence>
<dbReference type="PANTHER" id="PTHR44846:SF5">
    <property type="entry name" value="HTH-TYPE TRANSCRIPTIONAL REGULATOR GMUR"/>
    <property type="match status" value="1"/>
</dbReference>
<dbReference type="FunFam" id="3.40.1410.10:FF:000008">
    <property type="entry name" value="Transcriptional regulator, GntR family"/>
    <property type="match status" value="1"/>
</dbReference>
<evidence type="ECO:0000256" key="1">
    <source>
        <dbReference type="ARBA" id="ARBA00022491"/>
    </source>
</evidence>
<dbReference type="SMART" id="SM00345">
    <property type="entry name" value="HTH_GNTR"/>
    <property type="match status" value="1"/>
</dbReference>
<reference evidence="6 7" key="1">
    <citation type="submission" date="2017-02" db="EMBL/GenBank/DDBJ databases">
        <authorList>
            <person name="Peterson S.W."/>
        </authorList>
    </citation>
    <scope>NUCLEOTIDE SEQUENCE [LARGE SCALE GENOMIC DNA]</scope>
    <source>
        <strain evidence="6 7">ATCC BAA-1030</strain>
    </source>
</reference>
<dbReference type="SMART" id="SM00866">
    <property type="entry name" value="UTRA"/>
    <property type="match status" value="1"/>
</dbReference>
<protein>
    <submittedName>
        <fullName evidence="6">Regulatory protein, gntR family</fullName>
    </submittedName>
</protein>
<keyword evidence="4" id="KW-0804">Transcription</keyword>
<dbReference type="SUPFAM" id="SSF46785">
    <property type="entry name" value="Winged helix' DNA-binding domain"/>
    <property type="match status" value="1"/>
</dbReference>
<evidence type="ECO:0000256" key="4">
    <source>
        <dbReference type="ARBA" id="ARBA00023163"/>
    </source>
</evidence>
<dbReference type="InterPro" id="IPR036390">
    <property type="entry name" value="WH_DNA-bd_sf"/>
</dbReference>
<evidence type="ECO:0000256" key="3">
    <source>
        <dbReference type="ARBA" id="ARBA00023125"/>
    </source>
</evidence>
<dbReference type="InterPro" id="IPR000524">
    <property type="entry name" value="Tscrpt_reg_HTH_GntR"/>
</dbReference>
<dbReference type="PANTHER" id="PTHR44846">
    <property type="entry name" value="MANNOSYL-D-GLYCERATE TRANSPORT/METABOLISM SYSTEM REPRESSOR MNGR-RELATED"/>
    <property type="match status" value="1"/>
</dbReference>
<keyword evidence="3" id="KW-0238">DNA-binding</keyword>